<protein>
    <submittedName>
        <fullName evidence="2">Cysteine rich repeat-containing protein</fullName>
    </submittedName>
</protein>
<dbReference type="GO" id="GO:0016020">
    <property type="term" value="C:membrane"/>
    <property type="evidence" value="ECO:0007669"/>
    <property type="project" value="InterPro"/>
</dbReference>
<evidence type="ECO:0000313" key="3">
    <source>
        <dbReference type="Proteomes" id="UP001196509"/>
    </source>
</evidence>
<name>A0AAE2ZJM1_9HYPH</name>
<dbReference type="RefSeq" id="WP_220226956.1">
    <property type="nucleotide sequence ID" value="NZ_JAICBX010000001.1"/>
</dbReference>
<reference evidence="2" key="1">
    <citation type="submission" date="2021-08" db="EMBL/GenBank/DDBJ databases">
        <title>Hoeflea bacterium WL0058 sp. nov., isolated from the sediment.</title>
        <authorList>
            <person name="Wang L."/>
            <person name="Zhang D."/>
        </authorList>
    </citation>
    <scope>NUCLEOTIDE SEQUENCE</scope>
    <source>
        <strain evidence="2">WL0058</strain>
    </source>
</reference>
<dbReference type="InterPro" id="IPR001893">
    <property type="entry name" value="Cys-rich_GLG1_repeat"/>
</dbReference>
<dbReference type="AlphaFoldDB" id="A0AAE2ZJM1"/>
<proteinExistence type="predicted"/>
<organism evidence="2 3">
    <name type="scientific">Flavimaribacter sediminis</name>
    <dbReference type="NCBI Taxonomy" id="2865987"/>
    <lineage>
        <taxon>Bacteria</taxon>
        <taxon>Pseudomonadati</taxon>
        <taxon>Pseudomonadota</taxon>
        <taxon>Alphaproteobacteria</taxon>
        <taxon>Hyphomicrobiales</taxon>
        <taxon>Rhizobiaceae</taxon>
        <taxon>Flavimaribacter</taxon>
    </lineage>
</organism>
<gene>
    <name evidence="2" type="ORF">K1W69_03570</name>
</gene>
<evidence type="ECO:0000313" key="2">
    <source>
        <dbReference type="EMBL" id="MBW8636256.1"/>
    </source>
</evidence>
<keyword evidence="1" id="KW-0732">Signal</keyword>
<feature type="signal peptide" evidence="1">
    <location>
        <begin position="1"/>
        <end position="23"/>
    </location>
</feature>
<dbReference type="Pfam" id="PF00839">
    <property type="entry name" value="Cys_rich_FGFR"/>
    <property type="match status" value="1"/>
</dbReference>
<dbReference type="Proteomes" id="UP001196509">
    <property type="component" value="Unassembled WGS sequence"/>
</dbReference>
<dbReference type="EMBL" id="JAICBX010000001">
    <property type="protein sequence ID" value="MBW8636256.1"/>
    <property type="molecule type" value="Genomic_DNA"/>
</dbReference>
<keyword evidence="3" id="KW-1185">Reference proteome</keyword>
<evidence type="ECO:0000256" key="1">
    <source>
        <dbReference type="SAM" id="SignalP"/>
    </source>
</evidence>
<comment type="caution">
    <text evidence="2">The sequence shown here is derived from an EMBL/GenBank/DDBJ whole genome shotgun (WGS) entry which is preliminary data.</text>
</comment>
<sequence length="90" mass="9757">MNYVKTPLLVLSFALLFAGQATAQNLTPEQRKMARAMMKTCQPDYTRLCSGVESGGGRVLACMETNLDALSPDCRESVQSIQAKRQGGSD</sequence>
<feature type="chain" id="PRO_5041900162" evidence="1">
    <location>
        <begin position="24"/>
        <end position="90"/>
    </location>
</feature>
<accession>A0AAE2ZJM1</accession>